<keyword evidence="1 3" id="KW-0853">WD repeat</keyword>
<dbReference type="InterPro" id="IPR001680">
    <property type="entry name" value="WD40_rpt"/>
</dbReference>
<dbReference type="SMART" id="SM00320">
    <property type="entry name" value="WD40"/>
    <property type="match status" value="7"/>
</dbReference>
<dbReference type="PROSITE" id="PS00678">
    <property type="entry name" value="WD_REPEATS_1"/>
    <property type="match status" value="4"/>
</dbReference>
<dbReference type="PRINTS" id="PR00320">
    <property type="entry name" value="GPROTEINBRPT"/>
</dbReference>
<dbReference type="InterPro" id="IPR036322">
    <property type="entry name" value="WD40_repeat_dom_sf"/>
</dbReference>
<dbReference type="CDD" id="cd00200">
    <property type="entry name" value="WD40"/>
    <property type="match status" value="1"/>
</dbReference>
<feature type="repeat" description="WD" evidence="3">
    <location>
        <begin position="698"/>
        <end position="729"/>
    </location>
</feature>
<evidence type="ECO:0000313" key="7">
    <source>
        <dbReference type="EMBL" id="KAG2495946.1"/>
    </source>
</evidence>
<evidence type="ECO:0000256" key="2">
    <source>
        <dbReference type="ARBA" id="ARBA00022737"/>
    </source>
</evidence>
<proteinExistence type="predicted"/>
<dbReference type="PANTHER" id="PTHR22847:SF637">
    <property type="entry name" value="WD REPEAT DOMAIN 5B"/>
    <property type="match status" value="1"/>
</dbReference>
<evidence type="ECO:0000313" key="8">
    <source>
        <dbReference type="Proteomes" id="UP000612055"/>
    </source>
</evidence>
<keyword evidence="8" id="KW-1185">Reference proteome</keyword>
<feature type="region of interest" description="Disordered" evidence="5">
    <location>
        <begin position="1"/>
        <end position="20"/>
    </location>
</feature>
<feature type="region of interest" description="Disordered" evidence="5">
    <location>
        <begin position="307"/>
        <end position="341"/>
    </location>
</feature>
<dbReference type="SUPFAM" id="SSF50978">
    <property type="entry name" value="WD40 repeat-like"/>
    <property type="match status" value="1"/>
</dbReference>
<dbReference type="EMBL" id="JAEHOE010000021">
    <property type="protein sequence ID" value="KAG2495946.1"/>
    <property type="molecule type" value="Genomic_DNA"/>
</dbReference>
<dbReference type="PROSITE" id="PS50294">
    <property type="entry name" value="WD_REPEATS_REGION"/>
    <property type="match status" value="2"/>
</dbReference>
<dbReference type="InterPro" id="IPR019775">
    <property type="entry name" value="WD40_repeat_CS"/>
</dbReference>
<accession>A0A835Y4Q1</accession>
<sequence>MAAVSAPPPPSAAPPGPAAAPSAPDWVVAAVVGQLRGLHAAATAPFVQPFADYCAGLQRARELEVRLTQLDKEGAELRDENAALHARLQAADEAAAANTAAQLEEARTALARAERELGGLYKDKSSLLEEVMGANTELAKARSAAESATADLVKARAEVAALRDQLAELGSALEGERAARRAAAAELAAALGTRDAALTDSERLRGENVVLTRRLVELKEGEAGRMNEMNRMHEELLETAVRMRQEAELDRQANDLIRQRAVAAALSQSAMAPAAVAPPPPAGGGAAAAELPGGAASVMVTPGELLAHQPPLTSAPDGAAAAAAAGAATTPPQQQQQLPAAGAAAPWFGALAAKAKVAAAAAREAAGGLLQGNSAAAGAAAAVAAAAPAGPPAAASPPSSAASLGSPLSLKEAMALSGGLGPYGLLSGGGGGGGRPHEHRMPARVPARVVPLAHKGGVHSLAPQVPGHFVASCGADKLVALWDVSLVVGPGALAGAGAGPAIALSGITSAVNDCAFTCDAAQVVAAGADKSLHVWEATSGRHRHTLTGHAGAVTGVALSPLDCRLAVSISEDRSFKLWDLSRGFSVRSVPMTKMPLSLAVSRDANTLVTGHLDGSVLLWDLRQCRSGAAAPLLEARDQSQPVVAVAAAAADDSCLLLASRDGCIRLWDFRGAALLRLFRHPAFSLGVTGGTGKPRCRLGVSPDGRLLAAGAADGSVWVWDLEAANAEPKQLRGSSGSGPAHKDSVVAAAFSSDLSALVTADKAGGLAIWPME</sequence>
<protein>
    <recommendedName>
        <fullName evidence="6">Autophagy-related protein 16 domain-containing protein</fullName>
    </recommendedName>
</protein>
<dbReference type="PROSITE" id="PS50082">
    <property type="entry name" value="WD_REPEATS_2"/>
    <property type="match status" value="6"/>
</dbReference>
<organism evidence="7 8">
    <name type="scientific">Edaphochlamys debaryana</name>
    <dbReference type="NCBI Taxonomy" id="47281"/>
    <lineage>
        <taxon>Eukaryota</taxon>
        <taxon>Viridiplantae</taxon>
        <taxon>Chlorophyta</taxon>
        <taxon>core chlorophytes</taxon>
        <taxon>Chlorophyceae</taxon>
        <taxon>CS clade</taxon>
        <taxon>Chlamydomonadales</taxon>
        <taxon>Chlamydomonadales incertae sedis</taxon>
        <taxon>Edaphochlamys</taxon>
    </lineage>
</organism>
<gene>
    <name evidence="7" type="ORF">HYH03_005876</name>
</gene>
<dbReference type="InterPro" id="IPR013923">
    <property type="entry name" value="Autophagy-rel_prot_16_dom"/>
</dbReference>
<dbReference type="Gene3D" id="2.130.10.10">
    <property type="entry name" value="YVTN repeat-like/Quinoprotein amine dehydrogenase"/>
    <property type="match status" value="2"/>
</dbReference>
<name>A0A835Y4Q1_9CHLO</name>
<feature type="repeat" description="WD" evidence="3">
    <location>
        <begin position="738"/>
        <end position="772"/>
    </location>
</feature>
<feature type="repeat" description="WD" evidence="3">
    <location>
        <begin position="451"/>
        <end position="485"/>
    </location>
</feature>
<keyword evidence="2" id="KW-0677">Repeat</keyword>
<evidence type="ECO:0000256" key="3">
    <source>
        <dbReference type="PROSITE-ProRule" id="PRU00221"/>
    </source>
</evidence>
<dbReference type="PANTHER" id="PTHR22847">
    <property type="entry name" value="WD40 REPEAT PROTEIN"/>
    <property type="match status" value="1"/>
</dbReference>
<feature type="repeat" description="WD" evidence="3">
    <location>
        <begin position="597"/>
        <end position="622"/>
    </location>
</feature>
<dbReference type="Pfam" id="PF00400">
    <property type="entry name" value="WD40"/>
    <property type="match status" value="6"/>
</dbReference>
<comment type="caution">
    <text evidence="7">The sequence shown here is derived from an EMBL/GenBank/DDBJ whole genome shotgun (WGS) entry which is preliminary data.</text>
</comment>
<evidence type="ECO:0000256" key="1">
    <source>
        <dbReference type="ARBA" id="ARBA00022574"/>
    </source>
</evidence>
<feature type="compositionally biased region" description="Pro residues" evidence="5">
    <location>
        <begin position="1"/>
        <end position="18"/>
    </location>
</feature>
<dbReference type="OrthoDB" id="506888at2759"/>
<dbReference type="Proteomes" id="UP000612055">
    <property type="component" value="Unassembled WGS sequence"/>
</dbReference>
<feature type="repeat" description="WD" evidence="3">
    <location>
        <begin position="504"/>
        <end position="545"/>
    </location>
</feature>
<dbReference type="GO" id="GO:1990234">
    <property type="term" value="C:transferase complex"/>
    <property type="evidence" value="ECO:0007669"/>
    <property type="project" value="UniProtKB-ARBA"/>
</dbReference>
<evidence type="ECO:0000259" key="6">
    <source>
        <dbReference type="Pfam" id="PF08614"/>
    </source>
</evidence>
<feature type="compositionally biased region" description="Low complexity" evidence="5">
    <location>
        <begin position="315"/>
        <end position="341"/>
    </location>
</feature>
<keyword evidence="4" id="KW-0175">Coiled coil</keyword>
<evidence type="ECO:0000256" key="5">
    <source>
        <dbReference type="SAM" id="MobiDB-lite"/>
    </source>
</evidence>
<dbReference type="AlphaFoldDB" id="A0A835Y4Q1"/>
<evidence type="ECO:0000256" key="4">
    <source>
        <dbReference type="SAM" id="Coils"/>
    </source>
</evidence>
<dbReference type="Pfam" id="PF08614">
    <property type="entry name" value="ATG16"/>
    <property type="match status" value="1"/>
</dbReference>
<feature type="coiled-coil region" evidence="4">
    <location>
        <begin position="60"/>
        <end position="172"/>
    </location>
</feature>
<reference evidence="7" key="1">
    <citation type="journal article" date="2020" name="bioRxiv">
        <title>Comparative genomics of Chlamydomonas.</title>
        <authorList>
            <person name="Craig R.J."/>
            <person name="Hasan A.R."/>
            <person name="Ness R.W."/>
            <person name="Keightley P.D."/>
        </authorList>
    </citation>
    <scope>NUCLEOTIDE SEQUENCE</scope>
    <source>
        <strain evidence="7">CCAP 11/70</strain>
    </source>
</reference>
<dbReference type="InterPro" id="IPR020472">
    <property type="entry name" value="WD40_PAC1"/>
</dbReference>
<feature type="domain" description="Autophagy-related protein 16" evidence="6">
    <location>
        <begin position="52"/>
        <end position="227"/>
    </location>
</feature>
<feature type="repeat" description="WD" evidence="3">
    <location>
        <begin position="546"/>
        <end position="588"/>
    </location>
</feature>
<dbReference type="InterPro" id="IPR015943">
    <property type="entry name" value="WD40/YVTN_repeat-like_dom_sf"/>
</dbReference>